<name>A0A0G4ENA9_VITBC</name>
<dbReference type="VEuPathDB" id="CryptoDB:Vbra_20602"/>
<dbReference type="AlphaFoldDB" id="A0A0G4ENA9"/>
<keyword evidence="3" id="KW-0812">Transmembrane</keyword>
<feature type="coiled-coil region" evidence="1">
    <location>
        <begin position="9"/>
        <end position="39"/>
    </location>
</feature>
<keyword evidence="3" id="KW-1133">Transmembrane helix</keyword>
<keyword evidence="1" id="KW-0175">Coiled coil</keyword>
<evidence type="ECO:0000256" key="3">
    <source>
        <dbReference type="SAM" id="Phobius"/>
    </source>
</evidence>
<feature type="region of interest" description="Disordered" evidence="2">
    <location>
        <begin position="109"/>
        <end position="131"/>
    </location>
</feature>
<reference evidence="4 5" key="1">
    <citation type="submission" date="2014-11" db="EMBL/GenBank/DDBJ databases">
        <authorList>
            <person name="Zhu J."/>
            <person name="Qi W."/>
            <person name="Song R."/>
        </authorList>
    </citation>
    <scope>NUCLEOTIDE SEQUENCE [LARGE SCALE GENOMIC DNA]</scope>
</reference>
<protein>
    <recommendedName>
        <fullName evidence="6">Transmembrane protein</fullName>
    </recommendedName>
</protein>
<evidence type="ECO:0000313" key="5">
    <source>
        <dbReference type="Proteomes" id="UP000041254"/>
    </source>
</evidence>
<organism evidence="4 5">
    <name type="scientific">Vitrella brassicaformis (strain CCMP3155)</name>
    <dbReference type="NCBI Taxonomy" id="1169540"/>
    <lineage>
        <taxon>Eukaryota</taxon>
        <taxon>Sar</taxon>
        <taxon>Alveolata</taxon>
        <taxon>Colpodellida</taxon>
        <taxon>Vitrellaceae</taxon>
        <taxon>Vitrella</taxon>
    </lineage>
</organism>
<feature type="transmembrane region" description="Helical" evidence="3">
    <location>
        <begin position="139"/>
        <end position="162"/>
    </location>
</feature>
<dbReference type="EMBL" id="CDMY01000278">
    <property type="protein sequence ID" value="CEL99322.1"/>
    <property type="molecule type" value="Genomic_DNA"/>
</dbReference>
<sequence>MSDPSSPRVQTHEETADQLIETERQIRQQQERLAHADLEKRLALERQQAAWRDEQQTATIRQLQDSNAAMGSKIDAPEAQLVEGDTALAESEERVGTARADVEALKAELAQQRSSKTAAEAQLRERDGKLSRSHPPRSLFRLWMMYAVVAICLATAASSASLTGTTTTRALSFLIRHHPCTSSFTNRGNGITCKPRERRLLAADRVVLHPLTMITHAIPALGKDGWFDAIMTAAGQMAGKKGPPPSDDELRQWVTDGENMFMVLLDGENRMKKGLLTERLSSAGFSREKAELFLREDLPDWKGGVASFYLMAVELAEKRGLGLVYNPAAISYAWAAIMPVKRD</sequence>
<evidence type="ECO:0000313" key="4">
    <source>
        <dbReference type="EMBL" id="CEL99322.1"/>
    </source>
</evidence>
<evidence type="ECO:0000256" key="2">
    <source>
        <dbReference type="SAM" id="MobiDB-lite"/>
    </source>
</evidence>
<accession>A0A0G4ENA9</accession>
<dbReference type="Proteomes" id="UP000041254">
    <property type="component" value="Unassembled WGS sequence"/>
</dbReference>
<gene>
    <name evidence="4" type="ORF">Vbra_20602</name>
</gene>
<evidence type="ECO:0008006" key="6">
    <source>
        <dbReference type="Google" id="ProtNLM"/>
    </source>
</evidence>
<dbReference type="InParanoid" id="A0A0G4ENA9"/>
<evidence type="ECO:0000256" key="1">
    <source>
        <dbReference type="SAM" id="Coils"/>
    </source>
</evidence>
<keyword evidence="5" id="KW-1185">Reference proteome</keyword>
<keyword evidence="3" id="KW-0472">Membrane</keyword>
<proteinExistence type="predicted"/>